<reference evidence="1 2" key="2">
    <citation type="journal article" date="2022" name="Mol. Ecol. Resour.">
        <title>The genomes of chicory, endive, great burdock and yacon provide insights into Asteraceae paleo-polyploidization history and plant inulin production.</title>
        <authorList>
            <person name="Fan W."/>
            <person name="Wang S."/>
            <person name="Wang H."/>
            <person name="Wang A."/>
            <person name="Jiang F."/>
            <person name="Liu H."/>
            <person name="Zhao H."/>
            <person name="Xu D."/>
            <person name="Zhang Y."/>
        </authorList>
    </citation>
    <scope>NUCLEOTIDE SEQUENCE [LARGE SCALE GENOMIC DNA]</scope>
    <source>
        <strain evidence="2">cv. Niubang</strain>
    </source>
</reference>
<evidence type="ECO:0000313" key="1">
    <source>
        <dbReference type="EMBL" id="KAI3757938.1"/>
    </source>
</evidence>
<keyword evidence="2" id="KW-1185">Reference proteome</keyword>
<organism evidence="1 2">
    <name type="scientific">Arctium lappa</name>
    <name type="common">Greater burdock</name>
    <name type="synonym">Lappa major</name>
    <dbReference type="NCBI Taxonomy" id="4217"/>
    <lineage>
        <taxon>Eukaryota</taxon>
        <taxon>Viridiplantae</taxon>
        <taxon>Streptophyta</taxon>
        <taxon>Embryophyta</taxon>
        <taxon>Tracheophyta</taxon>
        <taxon>Spermatophyta</taxon>
        <taxon>Magnoliopsida</taxon>
        <taxon>eudicotyledons</taxon>
        <taxon>Gunneridae</taxon>
        <taxon>Pentapetalae</taxon>
        <taxon>asterids</taxon>
        <taxon>campanulids</taxon>
        <taxon>Asterales</taxon>
        <taxon>Asteraceae</taxon>
        <taxon>Carduoideae</taxon>
        <taxon>Cardueae</taxon>
        <taxon>Arctiinae</taxon>
        <taxon>Arctium</taxon>
    </lineage>
</organism>
<gene>
    <name evidence="1" type="ORF">L6452_05482</name>
</gene>
<protein>
    <submittedName>
        <fullName evidence="1">Uncharacterized protein</fullName>
    </submittedName>
</protein>
<evidence type="ECO:0000313" key="2">
    <source>
        <dbReference type="Proteomes" id="UP001055879"/>
    </source>
</evidence>
<accession>A0ACB9EH73</accession>
<comment type="caution">
    <text evidence="1">The sequence shown here is derived from an EMBL/GenBank/DDBJ whole genome shotgun (WGS) entry which is preliminary data.</text>
</comment>
<reference evidence="2" key="1">
    <citation type="journal article" date="2022" name="Mol. Ecol. Resour.">
        <title>The genomes of chicory, endive, great burdock and yacon provide insights into Asteraceae palaeo-polyploidization history and plant inulin production.</title>
        <authorList>
            <person name="Fan W."/>
            <person name="Wang S."/>
            <person name="Wang H."/>
            <person name="Wang A."/>
            <person name="Jiang F."/>
            <person name="Liu H."/>
            <person name="Zhao H."/>
            <person name="Xu D."/>
            <person name="Zhang Y."/>
        </authorList>
    </citation>
    <scope>NUCLEOTIDE SEQUENCE [LARGE SCALE GENOMIC DNA]</scope>
    <source>
        <strain evidence="2">cv. Niubang</strain>
    </source>
</reference>
<name>A0ACB9EH73_ARCLA</name>
<dbReference type="EMBL" id="CM042048">
    <property type="protein sequence ID" value="KAI3757938.1"/>
    <property type="molecule type" value="Genomic_DNA"/>
</dbReference>
<proteinExistence type="predicted"/>
<dbReference type="Proteomes" id="UP001055879">
    <property type="component" value="Linkage Group LG02"/>
</dbReference>
<sequence>MLLVVSQLLVLGKSVIHNANKTQDADEDIVKFEWPMDSAIRTKTQSMTAYLEVVAISFVTVCVNWSRMWFHTWSRVKSRASTNLLLQQRWGFVPDESKMECFNGEVFVGSLQLMRAKWSFYGERKKAENNRKKGEESWK</sequence>